<sequence length="78" mass="8366">MSEKQNRPDDFTIDGDLFKVLINAEGQHSLWPAGQVAPAGWAAAGCQGSKAECLAYVDANWLDMRPISLQKAMDGGSD</sequence>
<proteinExistence type="predicted"/>
<dbReference type="InterPro" id="IPR037407">
    <property type="entry name" value="MLP_fam"/>
</dbReference>
<dbReference type="SMART" id="SM00923">
    <property type="entry name" value="MbtH"/>
    <property type="match status" value="1"/>
</dbReference>
<organism evidence="2 3">
    <name type="scientific">Candidatus Methylospira mobilis</name>
    <dbReference type="NCBI Taxonomy" id="1808979"/>
    <lineage>
        <taxon>Bacteria</taxon>
        <taxon>Pseudomonadati</taxon>
        <taxon>Pseudomonadota</taxon>
        <taxon>Gammaproteobacteria</taxon>
        <taxon>Methylococcales</taxon>
        <taxon>Methylococcaceae</taxon>
        <taxon>Candidatus Methylospira</taxon>
    </lineage>
</organism>
<dbReference type="SUPFAM" id="SSF160582">
    <property type="entry name" value="MbtH-like"/>
    <property type="match status" value="1"/>
</dbReference>
<dbReference type="InParanoid" id="A0A5Q0BGU9"/>
<reference evidence="2 3" key="1">
    <citation type="submission" date="2019-09" db="EMBL/GenBank/DDBJ databases">
        <title>Ecophysiology of the spiral-shaped methanotroph Methylospira mobilis as revealed by the complete genome sequence.</title>
        <authorList>
            <person name="Oshkin I.Y."/>
            <person name="Dedysh S.N."/>
            <person name="Miroshnikov K."/>
            <person name="Danilova O.V."/>
            <person name="Hakobyan A."/>
            <person name="Liesack W."/>
        </authorList>
    </citation>
    <scope>NUCLEOTIDE SEQUENCE [LARGE SCALE GENOMIC DNA]</scope>
    <source>
        <strain evidence="2 3">Shm1</strain>
    </source>
</reference>
<dbReference type="Proteomes" id="UP000325755">
    <property type="component" value="Chromosome"/>
</dbReference>
<dbReference type="PANTHER" id="PTHR38444">
    <property type="entry name" value="ENTEROBACTIN BIOSYNTHESIS PROTEIN YBDZ"/>
    <property type="match status" value="1"/>
</dbReference>
<dbReference type="KEGG" id="mmob:F6R98_00860"/>
<dbReference type="Pfam" id="PF03621">
    <property type="entry name" value="MbtH"/>
    <property type="match status" value="1"/>
</dbReference>
<protein>
    <submittedName>
        <fullName evidence="2">MbtH family NRPS accessory protein</fullName>
    </submittedName>
</protein>
<accession>A0A5Q0BGU9</accession>
<dbReference type="RefSeq" id="WP_153247327.1">
    <property type="nucleotide sequence ID" value="NZ_CP044205.1"/>
</dbReference>
<name>A0A5Q0BGU9_9GAMM</name>
<gene>
    <name evidence="2" type="ORF">F6R98_00860</name>
</gene>
<dbReference type="InterPro" id="IPR038020">
    <property type="entry name" value="MbtH-like_sf"/>
</dbReference>
<dbReference type="OrthoDB" id="7584480at2"/>
<dbReference type="GO" id="GO:0005829">
    <property type="term" value="C:cytosol"/>
    <property type="evidence" value="ECO:0007669"/>
    <property type="project" value="TreeGrafter"/>
</dbReference>
<dbReference type="InterPro" id="IPR005153">
    <property type="entry name" value="MbtH-like_dom"/>
</dbReference>
<dbReference type="Gene3D" id="3.90.820.10">
    <property type="entry name" value="Structural Genomics, Unknown Function 30-nov-00 1gh9 Mol_id"/>
    <property type="match status" value="1"/>
</dbReference>
<evidence type="ECO:0000313" key="3">
    <source>
        <dbReference type="Proteomes" id="UP000325755"/>
    </source>
</evidence>
<evidence type="ECO:0000313" key="2">
    <source>
        <dbReference type="EMBL" id="QFY41348.1"/>
    </source>
</evidence>
<dbReference type="FunCoup" id="A0A5Q0BGU9">
    <property type="interactions" value="5"/>
</dbReference>
<dbReference type="EMBL" id="CP044205">
    <property type="protein sequence ID" value="QFY41348.1"/>
    <property type="molecule type" value="Genomic_DNA"/>
</dbReference>
<feature type="domain" description="MbtH-like" evidence="1">
    <location>
        <begin position="9"/>
        <end position="59"/>
    </location>
</feature>
<dbReference type="AlphaFoldDB" id="A0A5Q0BGU9"/>
<keyword evidence="3" id="KW-1185">Reference proteome</keyword>
<dbReference type="GO" id="GO:0019290">
    <property type="term" value="P:siderophore biosynthetic process"/>
    <property type="evidence" value="ECO:0007669"/>
    <property type="project" value="TreeGrafter"/>
</dbReference>
<evidence type="ECO:0000259" key="1">
    <source>
        <dbReference type="SMART" id="SM00923"/>
    </source>
</evidence>
<dbReference type="PANTHER" id="PTHR38444:SF1">
    <property type="entry name" value="ENTEROBACTIN BIOSYNTHESIS PROTEIN YBDZ"/>
    <property type="match status" value="1"/>
</dbReference>